<dbReference type="GO" id="GO:0060271">
    <property type="term" value="P:cilium assembly"/>
    <property type="evidence" value="ECO:0007669"/>
    <property type="project" value="TreeGrafter"/>
</dbReference>
<comment type="subunit">
    <text evidence="1">Part of the tectonic-like complex (also named B9 complex).</text>
</comment>
<dbReference type="Pfam" id="PF07773">
    <property type="entry name" value="TCTN_DUF1619"/>
    <property type="match status" value="1"/>
</dbReference>
<protein>
    <recommendedName>
        <fullName evidence="3">Tectonic-1-3 domain-containing protein</fullName>
    </recommendedName>
</protein>
<gene>
    <name evidence="4" type="ORF">scyTo_0022452</name>
</gene>
<evidence type="ECO:0000256" key="1">
    <source>
        <dbReference type="ARBA" id="ARBA00011495"/>
    </source>
</evidence>
<evidence type="ECO:0000313" key="4">
    <source>
        <dbReference type="EMBL" id="GCB81047.1"/>
    </source>
</evidence>
<evidence type="ECO:0000259" key="3">
    <source>
        <dbReference type="Pfam" id="PF07773"/>
    </source>
</evidence>
<evidence type="ECO:0000256" key="2">
    <source>
        <dbReference type="SAM" id="Phobius"/>
    </source>
</evidence>
<feature type="domain" description="Tectonic-1-3" evidence="3">
    <location>
        <begin position="3"/>
        <end position="58"/>
    </location>
</feature>
<reference evidence="4 5" key="1">
    <citation type="journal article" date="2018" name="Nat. Ecol. Evol.">
        <title>Shark genomes provide insights into elasmobranch evolution and the origin of vertebrates.</title>
        <authorList>
            <person name="Hara Y"/>
            <person name="Yamaguchi K"/>
            <person name="Onimaru K"/>
            <person name="Kadota M"/>
            <person name="Koyanagi M"/>
            <person name="Keeley SD"/>
            <person name="Tatsumi K"/>
            <person name="Tanaka K"/>
            <person name="Motone F"/>
            <person name="Kageyama Y"/>
            <person name="Nozu R"/>
            <person name="Adachi N"/>
            <person name="Nishimura O"/>
            <person name="Nakagawa R"/>
            <person name="Tanegashima C"/>
            <person name="Kiyatake I"/>
            <person name="Matsumoto R"/>
            <person name="Murakumo K"/>
            <person name="Nishida K"/>
            <person name="Terakita A"/>
            <person name="Kuratani S"/>
            <person name="Sato K"/>
            <person name="Hyodo S Kuraku.S."/>
        </authorList>
    </citation>
    <scope>NUCLEOTIDE SEQUENCE [LARGE SCALE GENOMIC DNA]</scope>
</reference>
<name>A0A401Q6U2_SCYTO</name>
<accession>A0A401Q6U2</accession>
<dbReference type="OrthoDB" id="184109at2759"/>
<keyword evidence="2" id="KW-1133">Transmembrane helix</keyword>
<dbReference type="PANTHER" id="PTHR14611">
    <property type="entry name" value="TECTONIC FAMILY MEMBER"/>
    <property type="match status" value="1"/>
</dbReference>
<dbReference type="EMBL" id="BFAA01022555">
    <property type="protein sequence ID" value="GCB81047.1"/>
    <property type="molecule type" value="Genomic_DNA"/>
</dbReference>
<feature type="transmembrane region" description="Helical" evidence="2">
    <location>
        <begin position="91"/>
        <end position="112"/>
    </location>
</feature>
<dbReference type="InterPro" id="IPR040354">
    <property type="entry name" value="TCTN1-3"/>
</dbReference>
<keyword evidence="5" id="KW-1185">Reference proteome</keyword>
<feature type="non-terminal residue" evidence="4">
    <location>
        <position position="1"/>
    </location>
</feature>
<dbReference type="InterPro" id="IPR011677">
    <property type="entry name" value="TCTN1-3_dom"/>
</dbReference>
<comment type="caution">
    <text evidence="4">The sequence shown here is derived from an EMBL/GenBank/DDBJ whole genome shotgun (WGS) entry which is preliminary data.</text>
</comment>
<dbReference type="AlphaFoldDB" id="A0A401Q6U2"/>
<keyword evidence="2" id="KW-0472">Membrane</keyword>
<dbReference type="GO" id="GO:0007224">
    <property type="term" value="P:smoothened signaling pathway"/>
    <property type="evidence" value="ECO:0007669"/>
    <property type="project" value="TreeGrafter"/>
</dbReference>
<proteinExistence type="predicted"/>
<evidence type="ECO:0000313" key="5">
    <source>
        <dbReference type="Proteomes" id="UP000288216"/>
    </source>
</evidence>
<keyword evidence="2" id="KW-0812">Transmembrane</keyword>
<sequence length="115" mass="12526">ATSCALSLELEMQILWANLGPLANPQAAVLGARFQYQRQEIQCSTGRASLQTSVTFIETTRYPPAPRDQPAIDQKLPFDFFYPFKVINSGAGSMFAGSMLGSVCTVLLTGLLSHR</sequence>
<dbReference type="PANTHER" id="PTHR14611:SF4">
    <property type="entry name" value="TECTONIC-3"/>
    <property type="match status" value="1"/>
</dbReference>
<dbReference type="Proteomes" id="UP000288216">
    <property type="component" value="Unassembled WGS sequence"/>
</dbReference>
<organism evidence="4 5">
    <name type="scientific">Scyliorhinus torazame</name>
    <name type="common">Cloudy catshark</name>
    <name type="synonym">Catulus torazame</name>
    <dbReference type="NCBI Taxonomy" id="75743"/>
    <lineage>
        <taxon>Eukaryota</taxon>
        <taxon>Metazoa</taxon>
        <taxon>Chordata</taxon>
        <taxon>Craniata</taxon>
        <taxon>Vertebrata</taxon>
        <taxon>Chondrichthyes</taxon>
        <taxon>Elasmobranchii</taxon>
        <taxon>Galeomorphii</taxon>
        <taxon>Galeoidea</taxon>
        <taxon>Carcharhiniformes</taxon>
        <taxon>Scyliorhinidae</taxon>
        <taxon>Scyliorhinus</taxon>
    </lineage>
</organism>
<dbReference type="STRING" id="75743.A0A401Q6U2"/>